<protein>
    <submittedName>
        <fullName evidence="2">Uncharacterized protein</fullName>
    </submittedName>
</protein>
<dbReference type="InParanoid" id="J0CZ77"/>
<evidence type="ECO:0000313" key="2">
    <source>
        <dbReference type="EMBL" id="EJD36926.1"/>
    </source>
</evidence>
<dbReference type="EMBL" id="JH687850">
    <property type="protein sequence ID" value="EJD36926.1"/>
    <property type="molecule type" value="Genomic_DNA"/>
</dbReference>
<proteinExistence type="predicted"/>
<dbReference type="KEGG" id="adl:AURDEDRAFT_173996"/>
<name>J0CZ77_AURST</name>
<feature type="region of interest" description="Disordered" evidence="1">
    <location>
        <begin position="425"/>
        <end position="453"/>
    </location>
</feature>
<gene>
    <name evidence="2" type="ORF">AURDEDRAFT_173996</name>
</gene>
<dbReference type="Proteomes" id="UP000006514">
    <property type="component" value="Unassembled WGS sequence"/>
</dbReference>
<organism evidence="2 3">
    <name type="scientific">Auricularia subglabra (strain TFB-10046 / SS5)</name>
    <name type="common">White-rot fungus</name>
    <name type="synonym">Auricularia delicata (strain TFB10046)</name>
    <dbReference type="NCBI Taxonomy" id="717982"/>
    <lineage>
        <taxon>Eukaryota</taxon>
        <taxon>Fungi</taxon>
        <taxon>Dikarya</taxon>
        <taxon>Basidiomycota</taxon>
        <taxon>Agaricomycotina</taxon>
        <taxon>Agaricomycetes</taxon>
        <taxon>Auriculariales</taxon>
        <taxon>Auriculariaceae</taxon>
        <taxon>Auricularia</taxon>
    </lineage>
</organism>
<sequence length="453" mass="50828">MANLDRPALWSLLVVCRALKPHAERKLYETFYLRRYLRRKAVVFRAVERIIDNPDLAMRVRRLDLCATWSTTNAMSMKLAPRLRAALQATKQLQTLAFPHDLPSACYTRGLPGVILPRLRHLNMHHVYCSAKGFGQGVPMIHDTVPWMGTHIGPLTHIELRSTCFNSAKEQADSILNTTESQLPIVDAQYFRATGSILASLLSHTVAGIADSKKLAPGGTVHIQPLEVDPAFTTSLLDALERMIGMLVIDMDAVGEASQIYKQNHDSWELASLRRMTISTSPWQENPRADYNVEMLIVTHSNFFKLLRTPALETLEVMSLFPILQGVRLARALCRDLGPGCPSLQAIKVNSITLVRTSADGPWGAGCWPVADPQVWPFDAPPGFEERPRAWDSTSCEERRSVKAAGDLIDFNYYTHDYEHLKSYAAGDESYARPDNPMWDTDPEMSEQDDEAE</sequence>
<dbReference type="AlphaFoldDB" id="J0CZ77"/>
<evidence type="ECO:0000313" key="3">
    <source>
        <dbReference type="Proteomes" id="UP000006514"/>
    </source>
</evidence>
<keyword evidence="3" id="KW-1185">Reference proteome</keyword>
<accession>J0CZ77</accession>
<evidence type="ECO:0000256" key="1">
    <source>
        <dbReference type="SAM" id="MobiDB-lite"/>
    </source>
</evidence>
<feature type="compositionally biased region" description="Acidic residues" evidence="1">
    <location>
        <begin position="441"/>
        <end position="453"/>
    </location>
</feature>
<reference evidence="3" key="1">
    <citation type="journal article" date="2012" name="Science">
        <title>The Paleozoic origin of enzymatic lignin decomposition reconstructed from 31 fungal genomes.</title>
        <authorList>
            <person name="Floudas D."/>
            <person name="Binder M."/>
            <person name="Riley R."/>
            <person name="Barry K."/>
            <person name="Blanchette R.A."/>
            <person name="Henrissat B."/>
            <person name="Martinez A.T."/>
            <person name="Otillar R."/>
            <person name="Spatafora J.W."/>
            <person name="Yadav J.S."/>
            <person name="Aerts A."/>
            <person name="Benoit I."/>
            <person name="Boyd A."/>
            <person name="Carlson A."/>
            <person name="Copeland A."/>
            <person name="Coutinho P.M."/>
            <person name="de Vries R.P."/>
            <person name="Ferreira P."/>
            <person name="Findley K."/>
            <person name="Foster B."/>
            <person name="Gaskell J."/>
            <person name="Glotzer D."/>
            <person name="Gorecki P."/>
            <person name="Heitman J."/>
            <person name="Hesse C."/>
            <person name="Hori C."/>
            <person name="Igarashi K."/>
            <person name="Jurgens J.A."/>
            <person name="Kallen N."/>
            <person name="Kersten P."/>
            <person name="Kohler A."/>
            <person name="Kuees U."/>
            <person name="Kumar T.K.A."/>
            <person name="Kuo A."/>
            <person name="LaButti K."/>
            <person name="Larrondo L.F."/>
            <person name="Lindquist E."/>
            <person name="Ling A."/>
            <person name="Lombard V."/>
            <person name="Lucas S."/>
            <person name="Lundell T."/>
            <person name="Martin R."/>
            <person name="McLaughlin D.J."/>
            <person name="Morgenstern I."/>
            <person name="Morin E."/>
            <person name="Murat C."/>
            <person name="Nagy L.G."/>
            <person name="Nolan M."/>
            <person name="Ohm R.A."/>
            <person name="Patyshakuliyeva A."/>
            <person name="Rokas A."/>
            <person name="Ruiz-Duenas F.J."/>
            <person name="Sabat G."/>
            <person name="Salamov A."/>
            <person name="Samejima M."/>
            <person name="Schmutz J."/>
            <person name="Slot J.C."/>
            <person name="St John F."/>
            <person name="Stenlid J."/>
            <person name="Sun H."/>
            <person name="Sun S."/>
            <person name="Syed K."/>
            <person name="Tsang A."/>
            <person name="Wiebenga A."/>
            <person name="Young D."/>
            <person name="Pisabarro A."/>
            <person name="Eastwood D.C."/>
            <person name="Martin F."/>
            <person name="Cullen D."/>
            <person name="Grigoriev I.V."/>
            <person name="Hibbett D.S."/>
        </authorList>
    </citation>
    <scope>NUCLEOTIDE SEQUENCE [LARGE SCALE GENOMIC DNA]</scope>
    <source>
        <strain evidence="3">TFB10046</strain>
    </source>
</reference>